<accession>A0A314ZEB5</accession>
<sequence length="107" mass="12365">MDFTWCAYLHQDCSHWCQRMASLCPASRLPPLVSLIHGMNFFMHSSLNMNLIEHLPDDNYNSSPIYKGKMNGTFCFHNNQQNSDMNRSVCSLGLFKHALLKHLRGFT</sequence>
<protein>
    <submittedName>
        <fullName evidence="1">Uncharacterized protein</fullName>
    </submittedName>
</protein>
<dbReference type="AlphaFoldDB" id="A0A314ZEB5"/>
<dbReference type="EMBL" id="PJQY01000170">
    <property type="protein sequence ID" value="PQQ16863.1"/>
    <property type="molecule type" value="Genomic_DNA"/>
</dbReference>
<comment type="caution">
    <text evidence="1">The sequence shown here is derived from an EMBL/GenBank/DDBJ whole genome shotgun (WGS) entry which is preliminary data.</text>
</comment>
<keyword evidence="2" id="KW-1185">Reference proteome</keyword>
<dbReference type="Proteomes" id="UP000250321">
    <property type="component" value="Unassembled WGS sequence"/>
</dbReference>
<evidence type="ECO:0000313" key="2">
    <source>
        <dbReference type="Proteomes" id="UP000250321"/>
    </source>
</evidence>
<reference evidence="1 2" key="1">
    <citation type="submission" date="2018-02" db="EMBL/GenBank/DDBJ databases">
        <title>Draft genome of wild Prunus yedoensis var. nudiflora.</title>
        <authorList>
            <person name="Baek S."/>
            <person name="Kim J.-H."/>
            <person name="Choi K."/>
            <person name="Kim G.-B."/>
            <person name="Cho A."/>
            <person name="Jang H."/>
            <person name="Shin C.-H."/>
            <person name="Yu H.-J."/>
            <person name="Mun J.-H."/>
        </authorList>
    </citation>
    <scope>NUCLEOTIDE SEQUENCE [LARGE SCALE GENOMIC DNA]</scope>
    <source>
        <strain evidence="2">cv. Jeju island</strain>
        <tissue evidence="1">Leaf</tissue>
    </source>
</reference>
<proteinExistence type="predicted"/>
<gene>
    <name evidence="1" type="ORF">Pyn_08858</name>
</gene>
<evidence type="ECO:0000313" key="1">
    <source>
        <dbReference type="EMBL" id="PQQ16863.1"/>
    </source>
</evidence>
<name>A0A314ZEB5_PRUYE</name>
<organism evidence="1 2">
    <name type="scientific">Prunus yedoensis var. nudiflora</name>
    <dbReference type="NCBI Taxonomy" id="2094558"/>
    <lineage>
        <taxon>Eukaryota</taxon>
        <taxon>Viridiplantae</taxon>
        <taxon>Streptophyta</taxon>
        <taxon>Embryophyta</taxon>
        <taxon>Tracheophyta</taxon>
        <taxon>Spermatophyta</taxon>
        <taxon>Magnoliopsida</taxon>
        <taxon>eudicotyledons</taxon>
        <taxon>Gunneridae</taxon>
        <taxon>Pentapetalae</taxon>
        <taxon>rosids</taxon>
        <taxon>fabids</taxon>
        <taxon>Rosales</taxon>
        <taxon>Rosaceae</taxon>
        <taxon>Amygdaloideae</taxon>
        <taxon>Amygdaleae</taxon>
        <taxon>Prunus</taxon>
    </lineage>
</organism>